<dbReference type="Proteomes" id="UP000003835">
    <property type="component" value="Unassembled WGS sequence"/>
</dbReference>
<keyword evidence="5" id="KW-1185">Reference proteome</keyword>
<proteinExistence type="predicted"/>
<feature type="coiled-coil region" evidence="1">
    <location>
        <begin position="9"/>
        <end position="66"/>
    </location>
</feature>
<dbReference type="OrthoDB" id="467771at2"/>
<dbReference type="EMBL" id="DS989847">
    <property type="protein sequence ID" value="EDX76075.1"/>
    <property type="molecule type" value="Genomic_DNA"/>
</dbReference>
<dbReference type="AlphaFoldDB" id="B4VQ84"/>
<reference evidence="4 5" key="1">
    <citation type="submission" date="2008-07" db="EMBL/GenBank/DDBJ databases">
        <authorList>
            <person name="Tandeau de Marsac N."/>
            <person name="Ferriera S."/>
            <person name="Johnson J."/>
            <person name="Kravitz S."/>
            <person name="Beeson K."/>
            <person name="Sutton G."/>
            <person name="Rogers Y.-H."/>
            <person name="Friedman R."/>
            <person name="Frazier M."/>
            <person name="Venter J.C."/>
        </authorList>
    </citation>
    <scope>NUCLEOTIDE SEQUENCE [LARGE SCALE GENOMIC DNA]</scope>
    <source>
        <strain evidence="4 5">PCC 7420</strain>
    </source>
</reference>
<keyword evidence="1" id="KW-0175">Coiled coil</keyword>
<evidence type="ECO:0000313" key="4">
    <source>
        <dbReference type="EMBL" id="EDX76075.1"/>
    </source>
</evidence>
<dbReference type="InterPro" id="IPR045438">
    <property type="entry name" value="EAD9"/>
</dbReference>
<feature type="domain" description="Inactive STAND" evidence="3">
    <location>
        <begin position="83"/>
        <end position="233"/>
    </location>
</feature>
<protein>
    <submittedName>
        <fullName evidence="4">Uncharacterized protein</fullName>
    </submittedName>
</protein>
<sequence length="332" mass="38597">MPNALSTKKKILQDKYNALEADYISVNQQIIQTRDKADRNQLQRQADDLFEQMERVESQLNQCQSSNTTYNDYYKNWEKHLPKINYSQASQLFNRIFDHFGEKGGAVFFLLQNCHPMGGKWCMEKIKASLKDKGVWSPRAVGFAAWEQPNPTDFIQRLGTSFNLEDNTSSVEVATQRLIDKIYNSLQIDSTVFLEIRLFSLDSQSDFLTWLIPQFWIPLISRLRLIRQDLPLVKFVTVMVVETEIPQTCRTPALFCQGGKLSPKKIIELKLGNWTEKEIRTWLYRYSGLATPNVGRTPREIEQMSRVVYQMSQGRPIDVYSILMNELTRVFG</sequence>
<evidence type="ECO:0000313" key="5">
    <source>
        <dbReference type="Proteomes" id="UP000003835"/>
    </source>
</evidence>
<dbReference type="Pfam" id="PF19995">
    <property type="entry name" value="iSTAND"/>
    <property type="match status" value="1"/>
</dbReference>
<feature type="domain" description="Effector-associated" evidence="2">
    <location>
        <begin position="4"/>
        <end position="63"/>
    </location>
</feature>
<dbReference type="STRING" id="118168.MC7420_5509"/>
<dbReference type="RefSeq" id="WP_006100559.1">
    <property type="nucleotide sequence ID" value="NZ_DS989847.1"/>
</dbReference>
<accession>B4VQ84</accession>
<evidence type="ECO:0000256" key="1">
    <source>
        <dbReference type="SAM" id="Coils"/>
    </source>
</evidence>
<dbReference type="HOGENOM" id="CLU_820926_0_0_3"/>
<organism evidence="4 5">
    <name type="scientific">Coleofasciculus chthonoplastes PCC 7420</name>
    <dbReference type="NCBI Taxonomy" id="118168"/>
    <lineage>
        <taxon>Bacteria</taxon>
        <taxon>Bacillati</taxon>
        <taxon>Cyanobacteriota</taxon>
        <taxon>Cyanophyceae</taxon>
        <taxon>Coleofasciculales</taxon>
        <taxon>Coleofasciculaceae</taxon>
        <taxon>Coleofasciculus</taxon>
    </lineage>
</organism>
<dbReference type="InterPro" id="IPR045475">
    <property type="entry name" value="iSTAND"/>
</dbReference>
<dbReference type="eggNOG" id="COG1196">
    <property type="taxonomic scope" value="Bacteria"/>
</dbReference>
<evidence type="ECO:0000259" key="2">
    <source>
        <dbReference type="Pfam" id="PF19962"/>
    </source>
</evidence>
<gene>
    <name evidence="4" type="ORF">MC7420_5509</name>
</gene>
<evidence type="ECO:0000259" key="3">
    <source>
        <dbReference type="Pfam" id="PF19995"/>
    </source>
</evidence>
<name>B4VQ84_9CYAN</name>
<dbReference type="Pfam" id="PF19962">
    <property type="entry name" value="EAD9"/>
    <property type="match status" value="1"/>
</dbReference>